<dbReference type="HOGENOM" id="CLU_783636_0_0_1"/>
<protein>
    <submittedName>
        <fullName evidence="2 3">Uncharacterized protein</fullName>
    </submittedName>
</protein>
<dbReference type="InParanoid" id="T1EMX5"/>
<evidence type="ECO:0000313" key="2">
    <source>
        <dbReference type="EMBL" id="ESO12109.1"/>
    </source>
</evidence>
<organism evidence="3 4">
    <name type="scientific">Helobdella robusta</name>
    <name type="common">Californian leech</name>
    <dbReference type="NCBI Taxonomy" id="6412"/>
    <lineage>
        <taxon>Eukaryota</taxon>
        <taxon>Metazoa</taxon>
        <taxon>Spiralia</taxon>
        <taxon>Lophotrochozoa</taxon>
        <taxon>Annelida</taxon>
        <taxon>Clitellata</taxon>
        <taxon>Hirudinea</taxon>
        <taxon>Rhynchobdellida</taxon>
        <taxon>Glossiphoniidae</taxon>
        <taxon>Helobdella</taxon>
    </lineage>
</organism>
<dbReference type="RefSeq" id="XP_009008829.1">
    <property type="nucleotide sequence ID" value="XM_009010581.1"/>
</dbReference>
<dbReference type="EMBL" id="AMQM01000066">
    <property type="status" value="NOT_ANNOTATED_CDS"/>
    <property type="molecule type" value="Genomic_DNA"/>
</dbReference>
<evidence type="ECO:0000313" key="4">
    <source>
        <dbReference type="Proteomes" id="UP000015101"/>
    </source>
</evidence>
<dbReference type="CTD" id="20197925"/>
<reference evidence="2 4" key="2">
    <citation type="journal article" date="2013" name="Nature">
        <title>Insights into bilaterian evolution from three spiralian genomes.</title>
        <authorList>
            <person name="Simakov O."/>
            <person name="Marletaz F."/>
            <person name="Cho S.J."/>
            <person name="Edsinger-Gonzales E."/>
            <person name="Havlak P."/>
            <person name="Hellsten U."/>
            <person name="Kuo D.H."/>
            <person name="Larsson T."/>
            <person name="Lv J."/>
            <person name="Arendt D."/>
            <person name="Savage R."/>
            <person name="Osoegawa K."/>
            <person name="de Jong P."/>
            <person name="Grimwood J."/>
            <person name="Chapman J.A."/>
            <person name="Shapiro H."/>
            <person name="Aerts A."/>
            <person name="Otillar R.P."/>
            <person name="Terry A.Y."/>
            <person name="Boore J.L."/>
            <person name="Grigoriev I.V."/>
            <person name="Lindberg D.R."/>
            <person name="Seaver E.C."/>
            <person name="Weisblat D.A."/>
            <person name="Putnam N.H."/>
            <person name="Rokhsar D.S."/>
        </authorList>
    </citation>
    <scope>NUCLEOTIDE SEQUENCE</scope>
</reference>
<reference evidence="3" key="3">
    <citation type="submission" date="2015-06" db="UniProtKB">
        <authorList>
            <consortium name="EnsemblMetazoa"/>
        </authorList>
    </citation>
    <scope>IDENTIFICATION</scope>
</reference>
<feature type="region of interest" description="Disordered" evidence="1">
    <location>
        <begin position="57"/>
        <end position="91"/>
    </location>
</feature>
<gene>
    <name evidence="3" type="primary">20197925</name>
    <name evidence="2" type="ORF">HELRODRAFT_158533</name>
</gene>
<dbReference type="AlphaFoldDB" id="T1EMX5"/>
<dbReference type="EMBL" id="KB095811">
    <property type="protein sequence ID" value="ESO12109.1"/>
    <property type="molecule type" value="Genomic_DNA"/>
</dbReference>
<reference evidence="4" key="1">
    <citation type="submission" date="2012-12" db="EMBL/GenBank/DDBJ databases">
        <authorList>
            <person name="Hellsten U."/>
            <person name="Grimwood J."/>
            <person name="Chapman J.A."/>
            <person name="Shapiro H."/>
            <person name="Aerts A."/>
            <person name="Otillar R.P."/>
            <person name="Terry A.Y."/>
            <person name="Boore J.L."/>
            <person name="Simakov O."/>
            <person name="Marletaz F."/>
            <person name="Cho S.-J."/>
            <person name="Edsinger-Gonzales E."/>
            <person name="Havlak P."/>
            <person name="Kuo D.-H."/>
            <person name="Larsson T."/>
            <person name="Lv J."/>
            <person name="Arendt D."/>
            <person name="Savage R."/>
            <person name="Osoegawa K."/>
            <person name="de Jong P."/>
            <person name="Lindberg D.R."/>
            <person name="Seaver E.C."/>
            <person name="Weisblat D.A."/>
            <person name="Putnam N.H."/>
            <person name="Grigoriev I.V."/>
            <person name="Rokhsar D.S."/>
        </authorList>
    </citation>
    <scope>NUCLEOTIDE SEQUENCE</scope>
</reference>
<dbReference type="KEGG" id="hro:HELRODRAFT_158533"/>
<dbReference type="EMBL" id="AMQM01000067">
    <property type="status" value="NOT_ANNOTATED_CDS"/>
    <property type="molecule type" value="Genomic_DNA"/>
</dbReference>
<dbReference type="EnsemblMetazoa" id="HelroT158533">
    <property type="protein sequence ID" value="HelroP158533"/>
    <property type="gene ID" value="HelroG158533"/>
</dbReference>
<evidence type="ECO:0000256" key="1">
    <source>
        <dbReference type="SAM" id="MobiDB-lite"/>
    </source>
</evidence>
<evidence type="ECO:0000313" key="3">
    <source>
        <dbReference type="EnsemblMetazoa" id="HelroP158533"/>
    </source>
</evidence>
<accession>T1EMX5</accession>
<sequence>MKRHQRGAEKRKNILKIQEFVESQKNAFYKYLLVNSNIKLPVPSTSSFEPCHRPISVEKREEERESEHQVDEKNSEITEDRENPDKLYNKKNEEINDTSKLITGFENWRSITVVLSDHEILKEHMSSMCTLYKRSTALSRIDAQLFRKEKKSIIGENKSLQSIECELFKGSMLLKSLDSFIENFRNDYEKVMTEATDLSGLQSFSEEDEVTFNRRKRNAFFDENKEEYKFTTRENFKINTFYVICDSIKTQLLQRVQKYEVVLKHFRIFLDWNLSEEKKQKSLKELKNIYRNDIDVCNLEDELNHFLFLLKENEDAIMNKPDNSSNNKDLSFERIYKAAKEMSCTFPNIKILLF</sequence>
<dbReference type="Proteomes" id="UP000015101">
    <property type="component" value="Unassembled WGS sequence"/>
</dbReference>
<dbReference type="OrthoDB" id="10063284at2759"/>
<dbReference type="GeneID" id="20197925"/>
<name>T1EMX5_HELRO</name>
<keyword evidence="4" id="KW-1185">Reference proteome</keyword>
<proteinExistence type="predicted"/>